<evidence type="ECO:0000256" key="9">
    <source>
        <dbReference type="ARBA" id="ARBA00023012"/>
    </source>
</evidence>
<dbReference type="GO" id="GO:0009927">
    <property type="term" value="F:histidine phosphotransfer kinase activity"/>
    <property type="evidence" value="ECO:0007669"/>
    <property type="project" value="TreeGrafter"/>
</dbReference>
<feature type="domain" description="PAS" evidence="15">
    <location>
        <begin position="137"/>
        <end position="185"/>
    </location>
</feature>
<keyword evidence="11" id="KW-0131">Cell cycle</keyword>
<feature type="modified residue" description="4-aspartylphosphate" evidence="12">
    <location>
        <position position="562"/>
    </location>
</feature>
<dbReference type="Proteomes" id="UP001056426">
    <property type="component" value="Chromosome"/>
</dbReference>
<dbReference type="GO" id="GO:0005524">
    <property type="term" value="F:ATP binding"/>
    <property type="evidence" value="ECO:0007669"/>
    <property type="project" value="UniProtKB-KW"/>
</dbReference>
<dbReference type="SUPFAM" id="SSF47384">
    <property type="entry name" value="Homodimeric domain of signal transducing histidine kinase"/>
    <property type="match status" value="1"/>
</dbReference>
<dbReference type="InterPro" id="IPR036097">
    <property type="entry name" value="HisK_dim/P_sf"/>
</dbReference>
<keyword evidence="7" id="KW-0418">Kinase</keyword>
<dbReference type="InterPro" id="IPR004358">
    <property type="entry name" value="Sig_transdc_His_kin-like_C"/>
</dbReference>
<dbReference type="FunFam" id="1.10.287.130:FF:000038">
    <property type="entry name" value="Sensory transduction histidine kinase"/>
    <property type="match status" value="1"/>
</dbReference>
<dbReference type="Gene3D" id="3.30.450.20">
    <property type="entry name" value="PAS domain"/>
    <property type="match status" value="1"/>
</dbReference>
<dbReference type="Pfam" id="PF02518">
    <property type="entry name" value="HATPase_c"/>
    <property type="match status" value="1"/>
</dbReference>
<evidence type="ECO:0000256" key="11">
    <source>
        <dbReference type="ARBA" id="ARBA00023306"/>
    </source>
</evidence>
<evidence type="ECO:0000259" key="14">
    <source>
        <dbReference type="PROSITE" id="PS50110"/>
    </source>
</evidence>
<evidence type="ECO:0000256" key="1">
    <source>
        <dbReference type="ARBA" id="ARBA00000085"/>
    </source>
</evidence>
<evidence type="ECO:0000256" key="8">
    <source>
        <dbReference type="ARBA" id="ARBA00022840"/>
    </source>
</evidence>
<comment type="catalytic activity">
    <reaction evidence="1">
        <text>ATP + protein L-histidine = ADP + protein N-phospho-L-histidine.</text>
        <dbReference type="EC" id="2.7.13.3"/>
    </reaction>
</comment>
<evidence type="ECO:0000259" key="15">
    <source>
        <dbReference type="PROSITE" id="PS50112"/>
    </source>
</evidence>
<dbReference type="PANTHER" id="PTHR43047">
    <property type="entry name" value="TWO-COMPONENT HISTIDINE PROTEIN KINASE"/>
    <property type="match status" value="1"/>
</dbReference>
<dbReference type="EC" id="2.7.13.3" evidence="3"/>
<dbReference type="Gene3D" id="3.40.50.2300">
    <property type="match status" value="1"/>
</dbReference>
<dbReference type="SMART" id="SM00388">
    <property type="entry name" value="HisKA"/>
    <property type="match status" value="1"/>
</dbReference>
<keyword evidence="5" id="KW-0808">Transferase</keyword>
<keyword evidence="4 12" id="KW-0597">Phosphoprotein</keyword>
<dbReference type="GO" id="GO:0000155">
    <property type="term" value="F:phosphorelay sensor kinase activity"/>
    <property type="evidence" value="ECO:0007669"/>
    <property type="project" value="InterPro"/>
</dbReference>
<dbReference type="InterPro" id="IPR035965">
    <property type="entry name" value="PAS-like_dom_sf"/>
</dbReference>
<dbReference type="InterPro" id="IPR001789">
    <property type="entry name" value="Sig_transdc_resp-reg_receiver"/>
</dbReference>
<evidence type="ECO:0000259" key="13">
    <source>
        <dbReference type="PROSITE" id="PS50109"/>
    </source>
</evidence>
<dbReference type="InterPro" id="IPR013767">
    <property type="entry name" value="PAS_fold"/>
</dbReference>
<dbReference type="PROSITE" id="PS50112">
    <property type="entry name" value="PAS"/>
    <property type="match status" value="1"/>
</dbReference>
<dbReference type="SMART" id="SM00387">
    <property type="entry name" value="HATPase_c"/>
    <property type="match status" value="1"/>
</dbReference>
<dbReference type="Gene3D" id="1.10.287.130">
    <property type="match status" value="1"/>
</dbReference>
<accession>A0A9J6ZNE8</accession>
<evidence type="ECO:0000256" key="5">
    <source>
        <dbReference type="ARBA" id="ARBA00022679"/>
    </source>
</evidence>
<dbReference type="PROSITE" id="PS50110">
    <property type="entry name" value="RESPONSE_REGULATORY"/>
    <property type="match status" value="1"/>
</dbReference>
<dbReference type="Gene3D" id="3.30.565.10">
    <property type="entry name" value="Histidine kinase-like ATPase, C-terminal domain"/>
    <property type="match status" value="1"/>
</dbReference>
<comment type="subcellular location">
    <subcellularLocation>
        <location evidence="2">Membrane</location>
    </subcellularLocation>
</comment>
<feature type="domain" description="Histidine kinase" evidence="13">
    <location>
        <begin position="272"/>
        <end position="495"/>
    </location>
</feature>
<dbReference type="RefSeq" id="WP_250722632.1">
    <property type="nucleotide sequence ID" value="NZ_CP098400.1"/>
</dbReference>
<dbReference type="PRINTS" id="PR00344">
    <property type="entry name" value="BCTRLSENSOR"/>
</dbReference>
<dbReference type="GO" id="GO:0006355">
    <property type="term" value="P:regulation of DNA-templated transcription"/>
    <property type="evidence" value="ECO:0007669"/>
    <property type="project" value="InterPro"/>
</dbReference>
<dbReference type="GO" id="GO:0005886">
    <property type="term" value="C:plasma membrane"/>
    <property type="evidence" value="ECO:0007669"/>
    <property type="project" value="TreeGrafter"/>
</dbReference>
<dbReference type="CDD" id="cd16922">
    <property type="entry name" value="HATPase_EvgS-ArcB-TorS-like"/>
    <property type="match status" value="1"/>
</dbReference>
<dbReference type="SUPFAM" id="SSF55785">
    <property type="entry name" value="PYP-like sensor domain (PAS domain)"/>
    <property type="match status" value="1"/>
</dbReference>
<dbReference type="CDD" id="cd17546">
    <property type="entry name" value="REC_hyHK_CKI1_RcsC-like"/>
    <property type="match status" value="1"/>
</dbReference>
<protein>
    <recommendedName>
        <fullName evidence="3">histidine kinase</fullName>
        <ecNumber evidence="3">2.7.13.3</ecNumber>
    </recommendedName>
</protein>
<dbReference type="InterPro" id="IPR036890">
    <property type="entry name" value="HATPase_C_sf"/>
</dbReference>
<dbReference type="SUPFAM" id="SSF52172">
    <property type="entry name" value="CheY-like"/>
    <property type="match status" value="1"/>
</dbReference>
<evidence type="ECO:0000256" key="3">
    <source>
        <dbReference type="ARBA" id="ARBA00012438"/>
    </source>
</evidence>
<dbReference type="KEGG" id="alkq:M9189_09290"/>
<keyword evidence="10" id="KW-0472">Membrane</keyword>
<keyword evidence="8 16" id="KW-0067">ATP-binding</keyword>
<dbReference type="SMART" id="SM00448">
    <property type="entry name" value="REC"/>
    <property type="match status" value="1"/>
</dbReference>
<reference evidence="16" key="1">
    <citation type="submission" date="2022-05" db="EMBL/GenBank/DDBJ databases">
        <authorList>
            <person name="Sun X."/>
        </authorList>
    </citation>
    <scope>NUCLEOTIDE SEQUENCE</scope>
    <source>
        <strain evidence="16">Ai-910</strain>
    </source>
</reference>
<proteinExistence type="predicted"/>
<evidence type="ECO:0000256" key="4">
    <source>
        <dbReference type="ARBA" id="ARBA00022553"/>
    </source>
</evidence>
<dbReference type="EMBL" id="CP098400">
    <property type="protein sequence ID" value="URW79046.1"/>
    <property type="molecule type" value="Genomic_DNA"/>
</dbReference>
<dbReference type="InterPro" id="IPR003661">
    <property type="entry name" value="HisK_dim/P_dom"/>
</dbReference>
<evidence type="ECO:0000256" key="7">
    <source>
        <dbReference type="ARBA" id="ARBA00022777"/>
    </source>
</evidence>
<dbReference type="Pfam" id="PF00512">
    <property type="entry name" value="HisKA"/>
    <property type="match status" value="1"/>
</dbReference>
<evidence type="ECO:0000256" key="6">
    <source>
        <dbReference type="ARBA" id="ARBA00022741"/>
    </source>
</evidence>
<sequence length="640" mass="71548">MEDFWVQQSRGDSASTSLDMLARRVEEQNNIVVLLQILNRQGDLKQLYKDLELFFQNVSGVDRVQIIVDEPEVLPESTGNSVDSLFKIDLFTGVNNIGSLCFSTTPAESLQPHLYILAAILATGIESNINTQKLIIRDQQLVEFVDQLPFGIISIGRKGNIRRCNESGFKITGYSSDEVIGKHFLRFVPRKKRLLRGLAKAIHGHVSYFETFIKLKSGELLEVSVQVLNPEPFYTIVVIKDITEDKNNTRELLKAKGNAEAANRAKSEFLANMSHEIRTPLNGVIGFAELLSITELSDVQKHYVDNLVLSANTLLELINNVLDFSKIEAGKLELRPARGNIVSITEGVADMLKYNAHRKGVEFILNIQPGIHSDVVIDELRFRQVLMNLISNAIKFTDNGEVEVSLREKSLDLNRSECIYHVSVRDTGIGISENDRKKLFKNFSQVNTAYVGKVGGTGLGLVISGLLLHKMGTEIKLSSTPGMGSTFSFDLRLPVYNAEAELRGPALKAIKNTLLVGNNLLSRSVISEMLRFKGMDVQEASDGVEAVMYLDSDFSVDFMVIDFNIPVINGLELVRRIRSTEGPKSQIPILVLFSSFDDVNLQLECKSLGVHRMLKPVKISELYQVLYIVDEFLLDEREPN</sequence>
<dbReference type="InterPro" id="IPR003594">
    <property type="entry name" value="HATPase_dom"/>
</dbReference>
<keyword evidence="17" id="KW-1185">Reference proteome</keyword>
<gene>
    <name evidence="16" type="ORF">M9189_09290</name>
</gene>
<dbReference type="InterPro" id="IPR000014">
    <property type="entry name" value="PAS"/>
</dbReference>
<dbReference type="InterPro" id="IPR011006">
    <property type="entry name" value="CheY-like_superfamily"/>
</dbReference>
<dbReference type="CDD" id="cd00130">
    <property type="entry name" value="PAS"/>
    <property type="match status" value="1"/>
</dbReference>
<evidence type="ECO:0000256" key="12">
    <source>
        <dbReference type="PROSITE-ProRule" id="PRU00169"/>
    </source>
</evidence>
<organism evidence="16 17">
    <name type="scientific">Xiashengella succiniciproducens</name>
    <dbReference type="NCBI Taxonomy" id="2949635"/>
    <lineage>
        <taxon>Bacteria</taxon>
        <taxon>Pseudomonadati</taxon>
        <taxon>Bacteroidota</taxon>
        <taxon>Bacteroidia</taxon>
        <taxon>Marinilabiliales</taxon>
        <taxon>Marinilabiliaceae</taxon>
        <taxon>Xiashengella</taxon>
    </lineage>
</organism>
<dbReference type="SUPFAM" id="SSF55874">
    <property type="entry name" value="ATPase domain of HSP90 chaperone/DNA topoisomerase II/histidine kinase"/>
    <property type="match status" value="1"/>
</dbReference>
<dbReference type="InterPro" id="IPR005467">
    <property type="entry name" value="His_kinase_dom"/>
</dbReference>
<reference evidence="16" key="2">
    <citation type="submission" date="2022-06" db="EMBL/GenBank/DDBJ databases">
        <title>Xiashengella guii gen. nov. sp. nov., a bacterium isolated form anaerobic digestion tank.</title>
        <authorList>
            <person name="Huang H."/>
        </authorList>
    </citation>
    <scope>NUCLEOTIDE SEQUENCE</scope>
    <source>
        <strain evidence="16">Ai-910</strain>
    </source>
</reference>
<evidence type="ECO:0000256" key="2">
    <source>
        <dbReference type="ARBA" id="ARBA00004370"/>
    </source>
</evidence>
<dbReference type="CDD" id="cd00082">
    <property type="entry name" value="HisKA"/>
    <property type="match status" value="1"/>
</dbReference>
<dbReference type="Pfam" id="PF00989">
    <property type="entry name" value="PAS"/>
    <property type="match status" value="1"/>
</dbReference>
<dbReference type="PROSITE" id="PS50109">
    <property type="entry name" value="HIS_KIN"/>
    <property type="match status" value="1"/>
</dbReference>
<evidence type="ECO:0000313" key="16">
    <source>
        <dbReference type="EMBL" id="URW79046.1"/>
    </source>
</evidence>
<keyword evidence="9" id="KW-0902">Two-component regulatory system</keyword>
<dbReference type="Pfam" id="PF00072">
    <property type="entry name" value="Response_reg"/>
    <property type="match status" value="1"/>
</dbReference>
<dbReference type="FunFam" id="3.30.565.10:FF:000010">
    <property type="entry name" value="Sensor histidine kinase RcsC"/>
    <property type="match status" value="1"/>
</dbReference>
<evidence type="ECO:0000256" key="10">
    <source>
        <dbReference type="ARBA" id="ARBA00023136"/>
    </source>
</evidence>
<dbReference type="AlphaFoldDB" id="A0A9J6ZNE8"/>
<name>A0A9J6ZNE8_9BACT</name>
<keyword evidence="6" id="KW-0547">Nucleotide-binding</keyword>
<dbReference type="PANTHER" id="PTHR43047:SF72">
    <property type="entry name" value="OSMOSENSING HISTIDINE PROTEIN KINASE SLN1"/>
    <property type="match status" value="1"/>
</dbReference>
<feature type="domain" description="Response regulatory" evidence="14">
    <location>
        <begin position="512"/>
        <end position="630"/>
    </location>
</feature>
<evidence type="ECO:0000313" key="17">
    <source>
        <dbReference type="Proteomes" id="UP001056426"/>
    </source>
</evidence>
<dbReference type="NCBIfam" id="TIGR00229">
    <property type="entry name" value="sensory_box"/>
    <property type="match status" value="1"/>
</dbReference>
<dbReference type="SMART" id="SM00091">
    <property type="entry name" value="PAS"/>
    <property type="match status" value="1"/>
</dbReference>